<dbReference type="InterPro" id="IPR015003">
    <property type="entry name" value="DUF1853"/>
</dbReference>
<dbReference type="STRING" id="1907941.BKE30_04065"/>
<dbReference type="Proteomes" id="UP000192132">
    <property type="component" value="Unassembled WGS sequence"/>
</dbReference>
<evidence type="ECO:0000313" key="1">
    <source>
        <dbReference type="EMBL" id="ONG41610.1"/>
    </source>
</evidence>
<accession>A0A1S8CYR7</accession>
<keyword evidence="2" id="KW-1185">Reference proteome</keyword>
<dbReference type="EMBL" id="MLCN01000008">
    <property type="protein sequence ID" value="ONG41610.1"/>
    <property type="molecule type" value="Genomic_DNA"/>
</dbReference>
<dbReference type="OrthoDB" id="378654at2"/>
<sequence>MDIPYTNQPWLSFKQPLVQELAFSIASPSLLADWPVSLVSGPKKGLLPAQGLTPELKLPDHHFWQLQFANYLPRLLQLDTNPLPLEQHMLSLRSTRLGIRFEHLLAFWLQDNAYHPFTLLGQGIKRMDGQRTIGEIDFLIFNQDTRQTEHWEVAIKFYLGEGNLQAEHWLGPNRRDSLDRKLKHLYQHQFDVTHAKQHTIDLRRAIVKGRLFYPAGAAMCFPSWTAPQHLTGFWGEIVPVAPPGFTWRYASRQEWMVAKPDGLTTKPLSGHSIIQNPVYWRSGLYLLLDAENKVILHYMLRITDKMHKSLNNDNTLKPNPNAADIFNQISII</sequence>
<dbReference type="RefSeq" id="WP_076877365.1">
    <property type="nucleotide sequence ID" value="NZ_MLCN01000008.1"/>
</dbReference>
<proteinExistence type="predicted"/>
<name>A0A1S8CYR7_9GAMM</name>
<evidence type="ECO:0008006" key="3">
    <source>
        <dbReference type="Google" id="ProtNLM"/>
    </source>
</evidence>
<protein>
    <recommendedName>
        <fullName evidence="3">DUF1853 family protein</fullName>
    </recommendedName>
</protein>
<evidence type="ECO:0000313" key="2">
    <source>
        <dbReference type="Proteomes" id="UP000192132"/>
    </source>
</evidence>
<comment type="caution">
    <text evidence="1">The sequence shown here is derived from an EMBL/GenBank/DDBJ whole genome shotgun (WGS) entry which is preliminary data.</text>
</comment>
<organism evidence="1 2">
    <name type="scientific">Alkanindiges hydrocarboniclasticus</name>
    <dbReference type="NCBI Taxonomy" id="1907941"/>
    <lineage>
        <taxon>Bacteria</taxon>
        <taxon>Pseudomonadati</taxon>
        <taxon>Pseudomonadota</taxon>
        <taxon>Gammaproteobacteria</taxon>
        <taxon>Moraxellales</taxon>
        <taxon>Moraxellaceae</taxon>
        <taxon>Alkanindiges</taxon>
    </lineage>
</organism>
<dbReference type="Pfam" id="PF08907">
    <property type="entry name" value="DUF1853"/>
    <property type="match status" value="1"/>
</dbReference>
<dbReference type="AlphaFoldDB" id="A0A1S8CYR7"/>
<gene>
    <name evidence="1" type="ORF">BKE30_04065</name>
</gene>
<reference evidence="1 2" key="1">
    <citation type="submission" date="2016-10" db="EMBL/GenBank/DDBJ databases">
        <title>Draft Genome sequence of Alkanindiges sp. strain H1.</title>
        <authorList>
            <person name="Subhash Y."/>
            <person name="Lee S."/>
        </authorList>
    </citation>
    <scope>NUCLEOTIDE SEQUENCE [LARGE SCALE GENOMIC DNA]</scope>
    <source>
        <strain evidence="1 2">H1</strain>
    </source>
</reference>